<organism evidence="4 5">
    <name type="scientific">Paenibacillus borealis</name>
    <dbReference type="NCBI Taxonomy" id="160799"/>
    <lineage>
        <taxon>Bacteria</taxon>
        <taxon>Bacillati</taxon>
        <taxon>Bacillota</taxon>
        <taxon>Bacilli</taxon>
        <taxon>Bacillales</taxon>
        <taxon>Paenibacillaceae</taxon>
        <taxon>Paenibacillus</taxon>
    </lineage>
</organism>
<dbReference type="InterPro" id="IPR049517">
    <property type="entry name" value="ACX-like_C"/>
</dbReference>
<dbReference type="SUPFAM" id="SSF53067">
    <property type="entry name" value="Actin-like ATPase domain"/>
    <property type="match status" value="1"/>
</dbReference>
<evidence type="ECO:0000259" key="2">
    <source>
        <dbReference type="Pfam" id="PF05378"/>
    </source>
</evidence>
<sequence>MVEIHYRLGIDIGGTFTDAIVTDGQGQIVAALKIPSIADAPEQAIFQALDQLQSKGVDTRKIELFVHGTTLGVNTLIERSGAVTGLLVTKGFRDVLEIRRLRLENTTNLYGDKTLPLVPRQLVKEINERQLADSRVLTPLDPQQLLQAVDELVLEGVTALAISFLHSYANAGHEQLAEQLIRERYPQLFICRSSAIWPQQREFERTLATVMNAYVGERMGSYFKRLQDGIGPYGVSATLLSTMSNGGMMTAARAAAEPVRTLLSGPASGVIGATFIAEQAGISQVVTFDMGGTSVDVALIDKEPAYSTENRVGDFPVIIPAVDVTAIGAGGGSIAWVDSVGVLKVGPRSAGAKPGPACYNRGGGQATTTDAYLHLGILQADRFLGGQMQLFPELAEQALTILGDQLGLTARQTAQAILDVATANMYAQFSPLMARKGVDPRDFTLLAYGGAGPMHAFLMAREVGIRRVLIPPSPGTLCALGCTVANLRNDFVFTLHKHSRGLDAGELQTHFFSLEQQGRRWIEDEAKGGVNLGGTYVIYSADMRYEGQAFDLEVTLSDSDISDPKEAEIRFHRKYESVFGISQPEAEVMFVNLRASIVGLLPSKIRAASPQVAGSGKPVETRGITFDGLDYQAKVLNREHLNTATRISGPAILEEYDTTVFIPPGYTIHGDANGNIIGEADL</sequence>
<protein>
    <recommendedName>
        <fullName evidence="6">Hydantoin utilization protein A</fullName>
    </recommendedName>
</protein>
<evidence type="ECO:0000259" key="1">
    <source>
        <dbReference type="Pfam" id="PF01968"/>
    </source>
</evidence>
<feature type="domain" description="Hydantoinase A/oxoprolinase" evidence="1">
    <location>
        <begin position="205"/>
        <end position="490"/>
    </location>
</feature>
<comment type="caution">
    <text evidence="4">The sequence shown here is derived from an EMBL/GenBank/DDBJ whole genome shotgun (WGS) entry which is preliminary data.</text>
</comment>
<dbReference type="Pfam" id="PF05378">
    <property type="entry name" value="Hydant_A_N"/>
    <property type="match status" value="1"/>
</dbReference>
<dbReference type="InterPro" id="IPR045079">
    <property type="entry name" value="Oxoprolinase-like"/>
</dbReference>
<feature type="domain" description="Acetophenone carboxylase-like C-terminal" evidence="3">
    <location>
        <begin position="528"/>
        <end position="671"/>
    </location>
</feature>
<name>A0ABX3H6N6_PAEBO</name>
<dbReference type="InterPro" id="IPR002821">
    <property type="entry name" value="Hydantoinase_A"/>
</dbReference>
<evidence type="ECO:0000313" key="5">
    <source>
        <dbReference type="Proteomes" id="UP000187412"/>
    </source>
</evidence>
<dbReference type="PANTHER" id="PTHR11365:SF23">
    <property type="entry name" value="HYPOTHETICAL 5-OXOPROLINASE (EUROFUNG)-RELATED"/>
    <property type="match status" value="1"/>
</dbReference>
<dbReference type="Gene3D" id="3.30.420.40">
    <property type="match status" value="1"/>
</dbReference>
<evidence type="ECO:0000313" key="4">
    <source>
        <dbReference type="EMBL" id="OMD46107.1"/>
    </source>
</evidence>
<accession>A0ABX3H6N6</accession>
<dbReference type="Proteomes" id="UP000187412">
    <property type="component" value="Unassembled WGS sequence"/>
</dbReference>
<proteinExistence type="predicted"/>
<dbReference type="Pfam" id="PF19278">
    <property type="entry name" value="Hydant_A_C"/>
    <property type="match status" value="1"/>
</dbReference>
<reference evidence="4 5" key="1">
    <citation type="submission" date="2016-10" db="EMBL/GenBank/DDBJ databases">
        <title>Paenibacillus species isolates.</title>
        <authorList>
            <person name="Beno S.M."/>
        </authorList>
    </citation>
    <scope>NUCLEOTIDE SEQUENCE [LARGE SCALE GENOMIC DNA]</scope>
    <source>
        <strain evidence="4 5">FSL H7-0744</strain>
    </source>
</reference>
<dbReference type="Pfam" id="PF01968">
    <property type="entry name" value="Hydantoinase_A"/>
    <property type="match status" value="1"/>
</dbReference>
<dbReference type="EMBL" id="MPTB01000022">
    <property type="protein sequence ID" value="OMD46107.1"/>
    <property type="molecule type" value="Genomic_DNA"/>
</dbReference>
<keyword evidence="5" id="KW-1185">Reference proteome</keyword>
<feature type="domain" description="Hydantoinase/oxoprolinase N-terminal" evidence="2">
    <location>
        <begin position="7"/>
        <end position="183"/>
    </location>
</feature>
<dbReference type="PANTHER" id="PTHR11365">
    <property type="entry name" value="5-OXOPROLINASE RELATED"/>
    <property type="match status" value="1"/>
</dbReference>
<gene>
    <name evidence="4" type="ORF">BSK56_17425</name>
</gene>
<dbReference type="InterPro" id="IPR008040">
    <property type="entry name" value="Hydant_A_N"/>
</dbReference>
<evidence type="ECO:0008006" key="6">
    <source>
        <dbReference type="Google" id="ProtNLM"/>
    </source>
</evidence>
<dbReference type="InterPro" id="IPR043129">
    <property type="entry name" value="ATPase_NBD"/>
</dbReference>
<evidence type="ECO:0000259" key="3">
    <source>
        <dbReference type="Pfam" id="PF19278"/>
    </source>
</evidence>